<dbReference type="UniPathway" id="UPA00223">
    <property type="reaction ID" value="UER00999"/>
</dbReference>
<reference evidence="7 8" key="1">
    <citation type="journal article" date="2005" name="Nature">
        <title>Initial sequence of the chimpanzee genome and comparison with the human genome.</title>
        <authorList>
            <consortium name="Chimpanzee sequencing and analysis consortium"/>
        </authorList>
    </citation>
    <scope>NUCLEOTIDE SEQUENCE [LARGE SCALE GENOMIC DNA]</scope>
</reference>
<proteinExistence type="predicted"/>
<dbReference type="Ensembl" id="ENSPTRT00000078311.1">
    <property type="protein sequence ID" value="ENSPTRP00000081041.1"/>
    <property type="gene ID" value="ENSPTRG00000047695.1"/>
</dbReference>
<dbReference type="GO" id="GO:0006099">
    <property type="term" value="P:tricarboxylic acid cycle"/>
    <property type="evidence" value="ECO:0000318"/>
    <property type="project" value="GO_Central"/>
</dbReference>
<dbReference type="GO" id="GO:0042709">
    <property type="term" value="C:succinate-CoA ligase complex"/>
    <property type="evidence" value="ECO:0000318"/>
    <property type="project" value="GO_Central"/>
</dbReference>
<dbReference type="Gene3D" id="3.40.50.261">
    <property type="entry name" value="Succinyl-CoA synthetase domains"/>
    <property type="match status" value="1"/>
</dbReference>
<dbReference type="PANTHER" id="PTHR11815:SF13">
    <property type="entry name" value="ATP-GRASP FOLD SUCCINYL-COA SYNTHETASE-TYPE DOMAIN-CONTAINING PROTEIN"/>
    <property type="match status" value="1"/>
</dbReference>
<evidence type="ECO:0000256" key="2">
    <source>
        <dbReference type="ARBA" id="ARBA00022598"/>
    </source>
</evidence>
<dbReference type="InterPro" id="IPR005811">
    <property type="entry name" value="SUCC_ACL_C"/>
</dbReference>
<evidence type="ECO:0000313" key="7">
    <source>
        <dbReference type="Ensembl" id="ENSPTRP00000081041.1"/>
    </source>
</evidence>
<evidence type="ECO:0000256" key="1">
    <source>
        <dbReference type="ARBA" id="ARBA00005064"/>
    </source>
</evidence>
<evidence type="ECO:0000259" key="5">
    <source>
        <dbReference type="Pfam" id="PF00549"/>
    </source>
</evidence>
<dbReference type="GO" id="GO:0005739">
    <property type="term" value="C:mitochondrion"/>
    <property type="evidence" value="ECO:0000318"/>
    <property type="project" value="GO_Central"/>
</dbReference>
<feature type="signal peptide" evidence="4">
    <location>
        <begin position="1"/>
        <end position="31"/>
    </location>
</feature>
<dbReference type="Gene3D" id="3.30.470.20">
    <property type="entry name" value="ATP-grasp fold, B domain"/>
    <property type="match status" value="1"/>
</dbReference>
<dbReference type="SUPFAM" id="SSF52210">
    <property type="entry name" value="Succinyl-CoA synthetase domains"/>
    <property type="match status" value="1"/>
</dbReference>
<accession>A0A2I3SVK7</accession>
<dbReference type="OMA" id="HGIIMSA"/>
<feature type="domain" description="ATP-citrate synthase/succinyl-CoA ligase C-terminal" evidence="5">
    <location>
        <begin position="293"/>
        <end position="341"/>
    </location>
</feature>
<dbReference type="GeneTree" id="ENSGT00390000010170"/>
<organism evidence="7 8">
    <name type="scientific">Pan troglodytes</name>
    <name type="common">Chimpanzee</name>
    <dbReference type="NCBI Taxonomy" id="9598"/>
    <lineage>
        <taxon>Eukaryota</taxon>
        <taxon>Metazoa</taxon>
        <taxon>Chordata</taxon>
        <taxon>Craniata</taxon>
        <taxon>Vertebrata</taxon>
        <taxon>Euteleostomi</taxon>
        <taxon>Mammalia</taxon>
        <taxon>Eutheria</taxon>
        <taxon>Euarchontoglires</taxon>
        <taxon>Primates</taxon>
        <taxon>Haplorrhini</taxon>
        <taxon>Catarrhini</taxon>
        <taxon>Hominidae</taxon>
        <taxon>Pan</taxon>
    </lineage>
</organism>
<evidence type="ECO:0000259" key="6">
    <source>
        <dbReference type="Pfam" id="PF08442"/>
    </source>
</evidence>
<dbReference type="Proteomes" id="UP000002277">
    <property type="component" value="Chromosome 2A"/>
</dbReference>
<dbReference type="InterPro" id="IPR013815">
    <property type="entry name" value="ATP_grasp_subdomain_1"/>
</dbReference>
<reference evidence="7" key="2">
    <citation type="submission" date="2025-08" db="UniProtKB">
        <authorList>
            <consortium name="Ensembl"/>
        </authorList>
    </citation>
    <scope>IDENTIFICATION</scope>
</reference>
<dbReference type="GO" id="GO:0005524">
    <property type="term" value="F:ATP binding"/>
    <property type="evidence" value="ECO:0007669"/>
    <property type="project" value="InterPro"/>
</dbReference>
<dbReference type="InterPro" id="IPR013650">
    <property type="entry name" value="ATP-grasp_succ-CoA_synth-type"/>
</dbReference>
<evidence type="ECO:0000313" key="8">
    <source>
        <dbReference type="Proteomes" id="UP000002277"/>
    </source>
</evidence>
<dbReference type="Pfam" id="PF00549">
    <property type="entry name" value="Ligase_CoA"/>
    <property type="match status" value="1"/>
</dbReference>
<dbReference type="AlphaFoldDB" id="A0A2I3SVK7"/>
<dbReference type="Bgee" id="ENSPTRG00000047695">
    <property type="expression patterns" value="Expressed in pituitary gland and 1 other cell type or tissue"/>
</dbReference>
<evidence type="ECO:0000256" key="4">
    <source>
        <dbReference type="SAM" id="SignalP"/>
    </source>
</evidence>
<name>A0A2I3SVK7_PANTR</name>
<keyword evidence="3" id="KW-0547">Nucleotide-binding</keyword>
<keyword evidence="8" id="KW-1185">Reference proteome</keyword>
<keyword evidence="2" id="KW-0436">Ligase</keyword>
<dbReference type="SUPFAM" id="SSF56059">
    <property type="entry name" value="Glutathione synthetase ATP-binding domain-like"/>
    <property type="match status" value="1"/>
</dbReference>
<dbReference type="Pfam" id="PF08442">
    <property type="entry name" value="ATP-grasp_2"/>
    <property type="match status" value="1"/>
</dbReference>
<sequence length="399" mass="42959">MAASMFYSQLLAAATLRSHLLWTALRATAQALGSYGLLNNHGLQVQQNLSLHEYMSMELLQEAGVSVSKGYVAKSPDEAYAIAKKVGSKEVEMKAQVLADGRGKGTFESGLKGGVKIVFSPEEAKAVSSEMIGKKLFTKQMGEKGGICNQALERKYPRGEDYFAIGMERSFQGPVLIGSSHGGVNIADVAAETPDAIKEPVDIVEGIKKEQALRLEQKMGFPPNIVDSTAENMVKLYSLFLKYDATMIRNKSNGEDSDGAINFDSNSAYHENDKDAAKADLNYIGLKGNTDCLVNGAGLAMASMDIIKLQGFLDVGGGATVHQVTEAFKLITSDKNVLGIVTAAKDVEIEIPVAPRADSGLKILACDDLEETARMFRRLSETAALAKQAHEDVKFQLPI</sequence>
<dbReference type="PANTHER" id="PTHR11815">
    <property type="entry name" value="SUCCINYL-COA SYNTHETASE BETA CHAIN"/>
    <property type="match status" value="1"/>
</dbReference>
<feature type="domain" description="ATP-grasp fold succinyl-CoA synthetase-type" evidence="6">
    <location>
        <begin position="51"/>
        <end position="248"/>
    </location>
</feature>
<dbReference type="GO" id="GO:0006104">
    <property type="term" value="P:succinyl-CoA metabolic process"/>
    <property type="evidence" value="ECO:0000318"/>
    <property type="project" value="GO_Central"/>
</dbReference>
<comment type="pathway">
    <text evidence="1">Carbohydrate metabolism; tricarboxylic acid cycle; succinate from succinyl-CoA (ligase route): step 1/1.</text>
</comment>
<dbReference type="InterPro" id="IPR016102">
    <property type="entry name" value="Succinyl-CoA_synth-like"/>
</dbReference>
<dbReference type="EMBL" id="AACZ04002070">
    <property type="status" value="NOT_ANNOTATED_CDS"/>
    <property type="molecule type" value="Genomic_DNA"/>
</dbReference>
<feature type="chain" id="PRO_5014113031" evidence="4">
    <location>
        <begin position="32"/>
        <end position="399"/>
    </location>
</feature>
<dbReference type="GO" id="GO:0004775">
    <property type="term" value="F:succinate-CoA ligase (ADP-forming) activity"/>
    <property type="evidence" value="ECO:0000318"/>
    <property type="project" value="GO_Central"/>
</dbReference>
<dbReference type="Gene3D" id="3.30.1490.20">
    <property type="entry name" value="ATP-grasp fold, A domain"/>
    <property type="match status" value="1"/>
</dbReference>
<dbReference type="InParanoid" id="A0A2I3SVK7"/>
<keyword evidence="4" id="KW-0732">Signal</keyword>
<reference evidence="7" key="3">
    <citation type="submission" date="2025-09" db="UniProtKB">
        <authorList>
            <consortium name="Ensembl"/>
        </authorList>
    </citation>
    <scope>IDENTIFICATION</scope>
</reference>
<protein>
    <submittedName>
        <fullName evidence="7">Uncharacterized protein</fullName>
    </submittedName>
</protein>
<evidence type="ECO:0000256" key="3">
    <source>
        <dbReference type="ARBA" id="ARBA00022741"/>
    </source>
</evidence>